<proteinExistence type="predicted"/>
<gene>
    <name evidence="1" type="ORF">TUM18999_14630</name>
    <name evidence="2" type="ORF">TUM20286_10680</name>
</gene>
<dbReference type="Proteomes" id="UP001054892">
    <property type="component" value="Unassembled WGS sequence"/>
</dbReference>
<sequence>MEAFIIVAGIVALLAVALLRSARRARPSRVSAEGAAQINRVALLTLLEPHLGHQLAQRLDGEARQLAMHQVAPALLLAGDRALALEALAELKAGYRQSALESMLENLLETADALAALDLLEASASPLPEAPLLSIPLMAAAGRTEQARQLLDSVTAGQEGQVGQALSARQNLLLAGLQRQLERPEAASRSLERARAMLNVPVQEAPGDFQALLRECLAQERLDLLGEFAVAPDALLANDAVTLLLENNREAQALELLARPDMPLHALDWHGMLRLALDGERPQLAERLLALAPEGLQQDLLADLMAWHAGHADTARADALLRASGLDGTDATWLCLELAGRCAEAQPAWSAALLHQGLEAMETVDEETDWIRLRLLALRSRMQADPARDPVRMTADLEEFDALRQQLEWDEQLDQACHLACLQHRLGLQDAARETLDKALAHWEAQEIDDPDERTWYLETLAEAAIAIDQAEQAATLRDRLLELGGDSRDLDAALLRHHIDQGRYPQAIALLDLRNLMAPENPLARLRQAIERLRPEAPQRADELQQELLDALANGALGT</sequence>
<dbReference type="KEGG" id="ptw:TUM18999_14630"/>
<evidence type="ECO:0000313" key="1">
    <source>
        <dbReference type="EMBL" id="BCG23272.1"/>
    </source>
</evidence>
<dbReference type="EMBL" id="BQKM01000002">
    <property type="protein sequence ID" value="GJN51316.1"/>
    <property type="molecule type" value="Genomic_DNA"/>
</dbReference>
<organism evidence="1 3">
    <name type="scientific">Pseudomonas tohonis</name>
    <dbReference type="NCBI Taxonomy" id="2725477"/>
    <lineage>
        <taxon>Bacteria</taxon>
        <taxon>Pseudomonadati</taxon>
        <taxon>Pseudomonadota</taxon>
        <taxon>Gammaproteobacteria</taxon>
        <taxon>Pseudomonadales</taxon>
        <taxon>Pseudomonadaceae</taxon>
        <taxon>Pseudomonas</taxon>
    </lineage>
</organism>
<dbReference type="Proteomes" id="UP000509383">
    <property type="component" value="Chromosome"/>
</dbReference>
<accession>A0A6J4E0G5</accession>
<dbReference type="InterPro" id="IPR011990">
    <property type="entry name" value="TPR-like_helical_dom_sf"/>
</dbReference>
<evidence type="ECO:0000313" key="2">
    <source>
        <dbReference type="EMBL" id="GJN51316.1"/>
    </source>
</evidence>
<keyword evidence="4" id="KW-1185">Reference proteome</keyword>
<dbReference type="RefSeq" id="WP_173176281.1">
    <property type="nucleotide sequence ID" value="NZ_AP023189.1"/>
</dbReference>
<dbReference type="SUPFAM" id="SSF48452">
    <property type="entry name" value="TPR-like"/>
    <property type="match status" value="1"/>
</dbReference>
<evidence type="ECO:0000313" key="4">
    <source>
        <dbReference type="Proteomes" id="UP001054892"/>
    </source>
</evidence>
<evidence type="ECO:0000313" key="3">
    <source>
        <dbReference type="Proteomes" id="UP000509383"/>
    </source>
</evidence>
<reference evidence="1 3" key="1">
    <citation type="submission" date="2020-05" db="EMBL/GenBank/DDBJ databases">
        <title>Characterization of novel class B3 metallo-beta-lactamase from novel Pseudomonas species.</title>
        <authorList>
            <person name="Yamada K."/>
            <person name="Aoki K."/>
            <person name="Ishii Y."/>
        </authorList>
    </citation>
    <scope>NUCLEOTIDE SEQUENCE [LARGE SCALE GENOMIC DNA]</scope>
    <source>
        <strain evidence="1 3">TUM18999</strain>
        <strain evidence="2 4">TUM20286</strain>
    </source>
</reference>
<dbReference type="AlphaFoldDB" id="A0A6J4E0G5"/>
<name>A0A6J4E0G5_9PSED</name>
<protein>
    <recommendedName>
        <fullName evidence="5">Tetratricopeptide repeat protein</fullName>
    </recommendedName>
</protein>
<dbReference type="EMBL" id="AP023189">
    <property type="protein sequence ID" value="BCG23272.1"/>
    <property type="molecule type" value="Genomic_DNA"/>
</dbReference>
<evidence type="ECO:0008006" key="5">
    <source>
        <dbReference type="Google" id="ProtNLM"/>
    </source>
</evidence>